<dbReference type="Gene3D" id="3.90.1010.20">
    <property type="match status" value="1"/>
</dbReference>
<dbReference type="Pfam" id="PF04205">
    <property type="entry name" value="FMN_bind"/>
    <property type="match status" value="1"/>
</dbReference>
<evidence type="ECO:0000259" key="1">
    <source>
        <dbReference type="SMART" id="SM00900"/>
    </source>
</evidence>
<evidence type="ECO:0000313" key="3">
    <source>
        <dbReference type="EMBL" id="EOT66631.1"/>
    </source>
</evidence>
<dbReference type="PATRIC" id="fig|1158601.3.peg.2941"/>
<keyword evidence="5" id="KW-1185">Reference proteome</keyword>
<dbReference type="EMBL" id="AJAK01000020">
    <property type="protein sequence ID" value="EOH75169.1"/>
    <property type="molecule type" value="Genomic_DNA"/>
</dbReference>
<dbReference type="InterPro" id="IPR007329">
    <property type="entry name" value="FMN-bd"/>
</dbReference>
<accession>R2RGQ0</accession>
<evidence type="ECO:0000313" key="5">
    <source>
        <dbReference type="Proteomes" id="UP000014148"/>
    </source>
</evidence>
<dbReference type="GO" id="GO:0010181">
    <property type="term" value="F:FMN binding"/>
    <property type="evidence" value="ECO:0007669"/>
    <property type="project" value="InterPro"/>
</dbReference>
<evidence type="ECO:0000313" key="2">
    <source>
        <dbReference type="EMBL" id="EOH75169.1"/>
    </source>
</evidence>
<dbReference type="EMBL" id="ASWA01000003">
    <property type="protein sequence ID" value="EOT66631.1"/>
    <property type="molecule type" value="Genomic_DNA"/>
</dbReference>
<gene>
    <name evidence="3" type="ORF">I585_02152</name>
    <name evidence="2" type="ORF">UAI_02971</name>
</gene>
<comment type="caution">
    <text evidence="2">The sequence shown here is derived from an EMBL/GenBank/DDBJ whole genome shotgun (WGS) entry which is preliminary data.</text>
</comment>
<proteinExistence type="predicted"/>
<evidence type="ECO:0000313" key="4">
    <source>
        <dbReference type="Proteomes" id="UP000013783"/>
    </source>
</evidence>
<dbReference type="Proteomes" id="UP000013783">
    <property type="component" value="Unassembled WGS sequence"/>
</dbReference>
<reference evidence="3 5" key="2">
    <citation type="submission" date="2013-03" db="EMBL/GenBank/DDBJ databases">
        <title>The Genome Sequence of Enterococcus malodoratus ATCC_43197 (PacBio/Illumina hybrid assembly).</title>
        <authorList>
            <consortium name="The Broad Institute Genomics Platform"/>
            <consortium name="The Broad Institute Genome Sequencing Center for Infectious Disease"/>
            <person name="Earl A."/>
            <person name="Russ C."/>
            <person name="Gilmore M."/>
            <person name="Surin D."/>
            <person name="Walker B."/>
            <person name="Young S."/>
            <person name="Zeng Q."/>
            <person name="Gargeya S."/>
            <person name="Fitzgerald M."/>
            <person name="Haas B."/>
            <person name="Abouelleil A."/>
            <person name="Allen A.W."/>
            <person name="Alvarado L."/>
            <person name="Arachchi H.M."/>
            <person name="Berlin A.M."/>
            <person name="Chapman S.B."/>
            <person name="Gainer-Dewar J."/>
            <person name="Goldberg J."/>
            <person name="Griggs A."/>
            <person name="Gujja S."/>
            <person name="Hansen M."/>
            <person name="Howarth C."/>
            <person name="Imamovic A."/>
            <person name="Ireland A."/>
            <person name="Larimer J."/>
            <person name="McCowan C."/>
            <person name="Murphy C."/>
            <person name="Pearson M."/>
            <person name="Poon T.W."/>
            <person name="Priest M."/>
            <person name="Roberts A."/>
            <person name="Saif S."/>
            <person name="Shea T."/>
            <person name="Sisk P."/>
            <person name="Sykes S."/>
            <person name="Wortman J."/>
            <person name="Nusbaum C."/>
            <person name="Birren B."/>
        </authorList>
    </citation>
    <scope>NUCLEOTIDE SEQUENCE [LARGE SCALE GENOMIC DNA]</scope>
    <source>
        <strain evidence="3 5">ATCC 43197</strain>
    </source>
</reference>
<dbReference type="AlphaFoldDB" id="R2RGQ0"/>
<reference evidence="2 4" key="1">
    <citation type="submission" date="2013-02" db="EMBL/GenBank/DDBJ databases">
        <title>The Genome Sequence of Enterococcus malodoratus ATCC_43197.</title>
        <authorList>
            <consortium name="The Broad Institute Genome Sequencing Platform"/>
            <consortium name="The Broad Institute Genome Sequencing Center for Infectious Disease"/>
            <person name="Earl A.M."/>
            <person name="Gilmore M.S."/>
            <person name="Lebreton F."/>
            <person name="Walker B."/>
            <person name="Young S.K."/>
            <person name="Zeng Q."/>
            <person name="Gargeya S."/>
            <person name="Fitzgerald M."/>
            <person name="Haas B."/>
            <person name="Abouelleil A."/>
            <person name="Alvarado L."/>
            <person name="Arachchi H.M."/>
            <person name="Berlin A.M."/>
            <person name="Chapman S.B."/>
            <person name="Dewar J."/>
            <person name="Goldberg J."/>
            <person name="Griggs A."/>
            <person name="Gujja S."/>
            <person name="Hansen M."/>
            <person name="Howarth C."/>
            <person name="Imamovic A."/>
            <person name="Larimer J."/>
            <person name="McCowan C."/>
            <person name="Murphy C."/>
            <person name="Neiman D."/>
            <person name="Pearson M."/>
            <person name="Priest M."/>
            <person name="Roberts A."/>
            <person name="Saif S."/>
            <person name="Shea T."/>
            <person name="Sisk P."/>
            <person name="Sykes S."/>
            <person name="Wortman J."/>
            <person name="Nusbaum C."/>
            <person name="Birren B."/>
        </authorList>
    </citation>
    <scope>NUCLEOTIDE SEQUENCE [LARGE SCALE GENOMIC DNA]</scope>
    <source>
        <strain evidence="2 4">ATCC 43197</strain>
    </source>
</reference>
<feature type="domain" description="FMN-binding" evidence="1">
    <location>
        <begin position="58"/>
        <end position="125"/>
    </location>
</feature>
<organism evidence="2 4">
    <name type="scientific">Enterococcus malodoratus ATCC 43197</name>
    <dbReference type="NCBI Taxonomy" id="1158601"/>
    <lineage>
        <taxon>Bacteria</taxon>
        <taxon>Bacillati</taxon>
        <taxon>Bacillota</taxon>
        <taxon>Bacilli</taxon>
        <taxon>Lactobacillales</taxon>
        <taxon>Enterococcaceae</taxon>
        <taxon>Enterococcus</taxon>
    </lineage>
</organism>
<dbReference type="eggNOG" id="COG3976">
    <property type="taxonomic scope" value="Bacteria"/>
</dbReference>
<dbReference type="Proteomes" id="UP000014148">
    <property type="component" value="Unassembled WGS sequence"/>
</dbReference>
<dbReference type="SMART" id="SM00900">
    <property type="entry name" value="FMN_bind"/>
    <property type="match status" value="1"/>
</dbReference>
<dbReference type="GO" id="GO:0016020">
    <property type="term" value="C:membrane"/>
    <property type="evidence" value="ECO:0007669"/>
    <property type="project" value="InterPro"/>
</dbReference>
<protein>
    <recommendedName>
        <fullName evidence="1">FMN-binding domain-containing protein</fullName>
    </recommendedName>
</protein>
<name>R2RGQ0_9ENTE</name>
<dbReference type="STRING" id="71451.RV07_GL001662"/>
<sequence>MLLIGLVVFVLLGGYGLFYYQRVLHYKQAVQAIHFTEPDLTEVEDGEYIGEHDVDFIRAKVKVSVKDQRFTAIKMLEHYNDRGKKADALPEKMLEQQKISVDAVSGATNSSKVIQKAVEKALIKE</sequence>